<feature type="compositionally biased region" description="Low complexity" evidence="1">
    <location>
        <begin position="877"/>
        <end position="886"/>
    </location>
</feature>
<dbReference type="EMBL" id="FUIE01000011">
    <property type="protein sequence ID" value="SJM48226.1"/>
    <property type="molecule type" value="Genomic_DNA"/>
</dbReference>
<gene>
    <name evidence="2" type="ORF">FM111_01280</name>
</gene>
<evidence type="ECO:0000313" key="3">
    <source>
        <dbReference type="Proteomes" id="UP000195766"/>
    </source>
</evidence>
<dbReference type="AlphaFoldDB" id="A0A1R4EX75"/>
<feature type="region of interest" description="Disordered" evidence="1">
    <location>
        <begin position="863"/>
        <end position="891"/>
    </location>
</feature>
<name>A0A1R4EX75_BREDI</name>
<feature type="region of interest" description="Disordered" evidence="1">
    <location>
        <begin position="1070"/>
        <end position="1089"/>
    </location>
</feature>
<reference evidence="2 3" key="1">
    <citation type="submission" date="2017-02" db="EMBL/GenBank/DDBJ databases">
        <authorList>
            <person name="Peterson S.W."/>
        </authorList>
    </citation>
    <scope>NUCLEOTIDE SEQUENCE [LARGE SCALE GENOMIC DNA]</scope>
    <source>
        <strain evidence="2 3">3F5N</strain>
    </source>
</reference>
<dbReference type="Proteomes" id="UP000195766">
    <property type="component" value="Unassembled WGS sequence"/>
</dbReference>
<protein>
    <submittedName>
        <fullName evidence="2">Uncharacterized protein</fullName>
    </submittedName>
</protein>
<evidence type="ECO:0000256" key="1">
    <source>
        <dbReference type="SAM" id="MobiDB-lite"/>
    </source>
</evidence>
<organism evidence="2 3">
    <name type="scientific">Brevundimonas diminuta 3F5N</name>
    <dbReference type="NCBI Taxonomy" id="1255603"/>
    <lineage>
        <taxon>Bacteria</taxon>
        <taxon>Pseudomonadati</taxon>
        <taxon>Pseudomonadota</taxon>
        <taxon>Alphaproteobacteria</taxon>
        <taxon>Caulobacterales</taxon>
        <taxon>Caulobacteraceae</taxon>
        <taxon>Brevundimonas</taxon>
    </lineage>
</organism>
<accession>A0A1R4EX75</accession>
<sequence length="1110" mass="123920">MLGALSYIDRVTEKPDKPHQRFARPRSVMQERHPDLFSDSRADQEIALAKPVFEHHLETLTTRNEEAAFEYFCRALAEKTIAPNLRAQSGPMGGGDGKVDGDTYPVAEAISERWWVGGPKEGEEWAFAFSAKKKWAEKVRGDVEKIAKTGRPYTRIYFITNQPAKASTRADIEKELREAHGIPVTILDRAWIVQQVYDHGHLALAVEKLNIAGVKVDVKVDGPLDAARIQELAQLDKRVVDPASYGGARYQLVEDIIEGASIARGLERPEFEIKARFLQAKSIAEKVGDPFQIMRVAYNRAWTAYWWFEDFGEFCDLYPEVERYALTTDEAGHVEKLFNLWQLLFATHRYETVTPERLDLAGRTQRLEEALTALSANAARPNNALQAETTLVLLRLAKAQAAMDQAKIEATWPAFESILDRCEHLGSYPVERLFDMSRELGKIFDSDGFDRFFERLVDVMRTRRSEGDAGQAYIERGGQKLQHGKPYDAIRMFGRAEALLVKEEYKAELVVALAGGSTAYDEAGLHWAARNKILAAAERSFSILKTEGQVILPAFACLRRLAWIELRLGRIPHTILAMVMGATVRAHLNLEGDPDLDEEVTIQDAILGILLMRVPLEDLPELARLPATLDRYGLPMAEIAILHALGYDEKLRSDGYIPSDETPEGFEAFFEAWRTQPAAAQVAKTPILVGQKSNALRSTILGCELTISAPSDPLALSVAESLLGGLEAFLATSDEGDVFPYREHFEITMRAGGTDMLTPALEFADTQSEAAILTYPLDMTFDEPAQTTAYSDWLQSAIIEVLVRMVQVRDVKSWFDKIAGEEKGFGRAVTFGNITTINRNVFGDPPKILLSDWIDAASEEFPPKRTETLAGPEPVKPRGGPPKFGEGPPPDGFPDYDKLKHSDRKVLSPIDMPLWDKAKWLGIGYADYGPDYPPVMALLFKNPEAGRAIFDGWLSRYGYDTADQSLRIALITGLNKSEPATYGASIGPNFESISESDDRIFSTVARMHRMHPPTTQNLDRFLKQYRKIGAFFIAPAGVDEAMTTPDILMKQALVMRSLAVREAWQIGTNDPDASILDDEDDDPIVPSDVTDPPVRAALEFIRELRKGRRE</sequence>
<proteinExistence type="predicted"/>
<feature type="region of interest" description="Disordered" evidence="1">
    <location>
        <begin position="13"/>
        <end position="32"/>
    </location>
</feature>
<evidence type="ECO:0000313" key="2">
    <source>
        <dbReference type="EMBL" id="SJM48226.1"/>
    </source>
</evidence>